<dbReference type="RefSeq" id="WP_198884798.1">
    <property type="nucleotide sequence ID" value="NZ_JAEKJA010000054.1"/>
</dbReference>
<protein>
    <submittedName>
        <fullName evidence="4">AMP-binding protein</fullName>
    </submittedName>
</protein>
<accession>A0A934IVH8</accession>
<keyword evidence="2" id="KW-0597">Phosphoprotein</keyword>
<dbReference type="AlphaFoldDB" id="A0A934IVH8"/>
<dbReference type="InterPro" id="IPR000873">
    <property type="entry name" value="AMP-dep_synth/lig_dom"/>
</dbReference>
<dbReference type="PROSITE" id="PS00455">
    <property type="entry name" value="AMP_BINDING"/>
    <property type="match status" value="1"/>
</dbReference>
<dbReference type="EMBL" id="JAEKJA010000054">
    <property type="protein sequence ID" value="MBJ3778897.1"/>
    <property type="molecule type" value="Genomic_DNA"/>
</dbReference>
<dbReference type="Proteomes" id="UP000609531">
    <property type="component" value="Unassembled WGS sequence"/>
</dbReference>
<dbReference type="PANTHER" id="PTHR44845:SF6">
    <property type="entry name" value="BETA-ALANINE-ACTIVATING ENZYME"/>
    <property type="match status" value="1"/>
</dbReference>
<evidence type="ECO:0000259" key="3">
    <source>
        <dbReference type="Pfam" id="PF00501"/>
    </source>
</evidence>
<evidence type="ECO:0000256" key="1">
    <source>
        <dbReference type="ARBA" id="ARBA00022450"/>
    </source>
</evidence>
<proteinExistence type="predicted"/>
<reference evidence="4" key="1">
    <citation type="submission" date="2020-12" db="EMBL/GenBank/DDBJ databases">
        <title>Bacterial taxonomy.</title>
        <authorList>
            <person name="Pan X."/>
        </authorList>
    </citation>
    <scope>NUCLEOTIDE SEQUENCE</scope>
    <source>
        <strain evidence="4">B2012</strain>
    </source>
</reference>
<comment type="caution">
    <text evidence="4">The sequence shown here is derived from an EMBL/GenBank/DDBJ whole genome shotgun (WGS) entry which is preliminary data.</text>
</comment>
<keyword evidence="1" id="KW-0596">Phosphopantetheine</keyword>
<evidence type="ECO:0000256" key="2">
    <source>
        <dbReference type="ARBA" id="ARBA00022553"/>
    </source>
</evidence>
<dbReference type="Pfam" id="PF00501">
    <property type="entry name" value="AMP-binding"/>
    <property type="match status" value="1"/>
</dbReference>
<feature type="non-terminal residue" evidence="4">
    <location>
        <position position="1"/>
    </location>
</feature>
<organism evidence="4 5">
    <name type="scientific">Acuticoccus mangrovi</name>
    <dbReference type="NCBI Taxonomy" id="2796142"/>
    <lineage>
        <taxon>Bacteria</taxon>
        <taxon>Pseudomonadati</taxon>
        <taxon>Pseudomonadota</taxon>
        <taxon>Alphaproteobacteria</taxon>
        <taxon>Hyphomicrobiales</taxon>
        <taxon>Amorphaceae</taxon>
        <taxon>Acuticoccus</taxon>
    </lineage>
</organism>
<evidence type="ECO:0000313" key="4">
    <source>
        <dbReference type="EMBL" id="MBJ3778897.1"/>
    </source>
</evidence>
<dbReference type="PANTHER" id="PTHR44845">
    <property type="entry name" value="CARRIER DOMAIN-CONTAINING PROTEIN"/>
    <property type="match status" value="1"/>
</dbReference>
<dbReference type="FunFam" id="3.40.50.980:FF:000001">
    <property type="entry name" value="Non-ribosomal peptide synthetase"/>
    <property type="match status" value="1"/>
</dbReference>
<dbReference type="InterPro" id="IPR020845">
    <property type="entry name" value="AMP-binding_CS"/>
</dbReference>
<feature type="domain" description="AMP-dependent synthetase/ligase" evidence="3">
    <location>
        <begin position="51"/>
        <end position="220"/>
    </location>
</feature>
<evidence type="ECO:0000313" key="5">
    <source>
        <dbReference type="Proteomes" id="UP000609531"/>
    </source>
</evidence>
<name>A0A934IVH8_9HYPH</name>
<sequence>LIGLLAEGVAEPGRAVSQLGILLPGEAGRLTEGFAGARRGMPEPGTLTGLFEAQAGRTPGAVAVSEGGRRLDYAGLEAAANRIAWRLIGLGVGPERVVALAFERSIEMVAAVLGVLKAGAAYLPLDPDLPAERLAFLLADARPLVVLTTRALEGRLPTRADTALIAMEDDAGLDAALAGAPGRAPTDADRTAPLDPRHPAYLIYTSGSTGTPKAVCVEHR</sequence>
<keyword evidence="5" id="KW-1185">Reference proteome</keyword>
<dbReference type="Gene3D" id="3.40.50.980">
    <property type="match status" value="2"/>
</dbReference>
<feature type="non-terminal residue" evidence="4">
    <location>
        <position position="220"/>
    </location>
</feature>
<dbReference type="SUPFAM" id="SSF56801">
    <property type="entry name" value="Acetyl-CoA synthetase-like"/>
    <property type="match status" value="1"/>
</dbReference>
<gene>
    <name evidence="4" type="ORF">JCR33_24620</name>
</gene>